<feature type="chain" id="PRO_5010291646" evidence="2">
    <location>
        <begin position="23"/>
        <end position="199"/>
    </location>
</feature>
<feature type="region of interest" description="Disordered" evidence="1">
    <location>
        <begin position="85"/>
        <end position="105"/>
    </location>
</feature>
<accession>A0A1S3DWU2</accession>
<feature type="signal peptide" evidence="2">
    <location>
        <begin position="1"/>
        <end position="22"/>
    </location>
</feature>
<dbReference type="Proteomes" id="UP000087171">
    <property type="component" value="Unplaced"/>
</dbReference>
<evidence type="ECO:0000313" key="3">
    <source>
        <dbReference type="Proteomes" id="UP000087171"/>
    </source>
</evidence>
<organism evidence="3 4">
    <name type="scientific">Cicer arietinum</name>
    <name type="common">Chickpea</name>
    <name type="synonym">Garbanzo</name>
    <dbReference type="NCBI Taxonomy" id="3827"/>
    <lineage>
        <taxon>Eukaryota</taxon>
        <taxon>Viridiplantae</taxon>
        <taxon>Streptophyta</taxon>
        <taxon>Embryophyta</taxon>
        <taxon>Tracheophyta</taxon>
        <taxon>Spermatophyta</taxon>
        <taxon>Magnoliopsida</taxon>
        <taxon>eudicotyledons</taxon>
        <taxon>Gunneridae</taxon>
        <taxon>Pentapetalae</taxon>
        <taxon>rosids</taxon>
        <taxon>fabids</taxon>
        <taxon>Fabales</taxon>
        <taxon>Fabaceae</taxon>
        <taxon>Papilionoideae</taxon>
        <taxon>50 kb inversion clade</taxon>
        <taxon>NPAAA clade</taxon>
        <taxon>Hologalegina</taxon>
        <taxon>IRL clade</taxon>
        <taxon>Cicereae</taxon>
        <taxon>Cicer</taxon>
    </lineage>
</organism>
<protein>
    <submittedName>
        <fullName evidence="4">Stress response protein NST1-like</fullName>
    </submittedName>
</protein>
<evidence type="ECO:0000313" key="4">
    <source>
        <dbReference type="RefSeq" id="XP_012567634.1"/>
    </source>
</evidence>
<gene>
    <name evidence="4" type="primary">LOC105851393</name>
</gene>
<proteinExistence type="predicted"/>
<dbReference type="AlphaFoldDB" id="A0A1S3DWU2"/>
<feature type="region of interest" description="Disordered" evidence="1">
    <location>
        <begin position="167"/>
        <end position="199"/>
    </location>
</feature>
<dbReference type="RefSeq" id="XP_012567634.1">
    <property type="nucleotide sequence ID" value="XM_012712180.1"/>
</dbReference>
<evidence type="ECO:0000256" key="1">
    <source>
        <dbReference type="SAM" id="MobiDB-lite"/>
    </source>
</evidence>
<keyword evidence="2" id="KW-0732">Signal</keyword>
<evidence type="ECO:0000256" key="2">
    <source>
        <dbReference type="SAM" id="SignalP"/>
    </source>
</evidence>
<keyword evidence="3" id="KW-1185">Reference proteome</keyword>
<reference evidence="4" key="1">
    <citation type="submission" date="2025-08" db="UniProtKB">
        <authorList>
            <consortium name="RefSeq"/>
        </authorList>
    </citation>
    <scope>IDENTIFICATION</scope>
    <source>
        <tissue evidence="4">Etiolated seedlings</tissue>
    </source>
</reference>
<dbReference type="STRING" id="3827.A0A1S3DWU2"/>
<name>A0A1S3DWU2_CICAR</name>
<sequence>MKIKAFNLCFLCALFLLSVVATETLKEGKQYTKESKKNVLVDKLDGGRKPIDIESFDQNKPVGAGNLTREERIMALKAEMKAKMKEREAKKKEREAKLKELEAKKTERKLHQNEIALAEEQEKKKREKERQWEILMLRKINKLKARLAARKLLASLARAKAKANAKHLEMEAKQKAKEIAREERERKMGRVREKPNEEK</sequence>
<dbReference type="eggNOG" id="ENOG502QSSK">
    <property type="taxonomic scope" value="Eukaryota"/>
</dbReference>